<protein>
    <recommendedName>
        <fullName evidence="9">Tim44-like domain-containing protein</fullName>
    </recommendedName>
</protein>
<dbReference type="Proteomes" id="UP000596661">
    <property type="component" value="Chromosome 4"/>
</dbReference>
<keyword evidence="3" id="KW-0999">Mitochondrion inner membrane</keyword>
<feature type="region of interest" description="Disordered" evidence="8">
    <location>
        <begin position="126"/>
        <end position="181"/>
    </location>
</feature>
<evidence type="ECO:0000313" key="11">
    <source>
        <dbReference type="Proteomes" id="UP000596661"/>
    </source>
</evidence>
<comment type="similarity">
    <text evidence="2">Belongs to the Tim44 family.</text>
</comment>
<dbReference type="GO" id="GO:0030150">
    <property type="term" value="P:protein import into mitochondrial matrix"/>
    <property type="evidence" value="ECO:0007669"/>
    <property type="project" value="TreeGrafter"/>
</dbReference>
<dbReference type="SUPFAM" id="SSF54427">
    <property type="entry name" value="NTF2-like"/>
    <property type="match status" value="1"/>
</dbReference>
<reference evidence="10" key="1">
    <citation type="submission" date="2018-11" db="EMBL/GenBank/DDBJ databases">
        <authorList>
            <person name="Grassa J C."/>
        </authorList>
    </citation>
    <scope>NUCLEOTIDE SEQUENCE [LARGE SCALE GENOMIC DNA]</scope>
</reference>
<dbReference type="Pfam" id="PF04280">
    <property type="entry name" value="Tim44"/>
    <property type="match status" value="1"/>
</dbReference>
<proteinExistence type="inferred from homology"/>
<evidence type="ECO:0000256" key="8">
    <source>
        <dbReference type="SAM" id="MobiDB-lite"/>
    </source>
</evidence>
<feature type="region of interest" description="Disordered" evidence="8">
    <location>
        <begin position="222"/>
        <end position="256"/>
    </location>
</feature>
<dbReference type="PANTHER" id="PTHR10721:SF1">
    <property type="entry name" value="MITOCHONDRIAL IMPORT INNER MEMBRANE TRANSLOCASE SUBUNIT TIM44"/>
    <property type="match status" value="1"/>
</dbReference>
<dbReference type="SMART" id="SM00978">
    <property type="entry name" value="Tim44"/>
    <property type="match status" value="1"/>
</dbReference>
<dbReference type="PANTHER" id="PTHR10721">
    <property type="entry name" value="MITOCHONDRIAL IMPORT INNER MEMBRANE TRANSLOCASE SUBUNIT TIM44"/>
    <property type="match status" value="1"/>
</dbReference>
<dbReference type="EMBL" id="UZAU01000407">
    <property type="status" value="NOT_ANNOTATED_CDS"/>
    <property type="molecule type" value="Genomic_DNA"/>
</dbReference>
<feature type="domain" description="Tim44-like" evidence="9">
    <location>
        <begin position="327"/>
        <end position="470"/>
    </location>
</feature>
<keyword evidence="7" id="KW-0175">Coiled coil</keyword>
<organism evidence="10 11">
    <name type="scientific">Cannabis sativa</name>
    <name type="common">Hemp</name>
    <name type="synonym">Marijuana</name>
    <dbReference type="NCBI Taxonomy" id="3483"/>
    <lineage>
        <taxon>Eukaryota</taxon>
        <taxon>Viridiplantae</taxon>
        <taxon>Streptophyta</taxon>
        <taxon>Embryophyta</taxon>
        <taxon>Tracheophyta</taxon>
        <taxon>Spermatophyta</taxon>
        <taxon>Magnoliopsida</taxon>
        <taxon>eudicotyledons</taxon>
        <taxon>Gunneridae</taxon>
        <taxon>Pentapetalae</taxon>
        <taxon>rosids</taxon>
        <taxon>fabids</taxon>
        <taxon>Rosales</taxon>
        <taxon>Cannabaceae</taxon>
        <taxon>Cannabis</taxon>
    </lineage>
</organism>
<dbReference type="GO" id="GO:0051087">
    <property type="term" value="F:protein-folding chaperone binding"/>
    <property type="evidence" value="ECO:0007669"/>
    <property type="project" value="TreeGrafter"/>
</dbReference>
<evidence type="ECO:0000256" key="4">
    <source>
        <dbReference type="ARBA" id="ARBA00022946"/>
    </source>
</evidence>
<dbReference type="InterPro" id="IPR039544">
    <property type="entry name" value="Tim44-like"/>
</dbReference>
<keyword evidence="11" id="KW-1185">Reference proteome</keyword>
<dbReference type="OMA" id="ECETEII"/>
<evidence type="ECO:0000256" key="2">
    <source>
        <dbReference type="ARBA" id="ARBA00009597"/>
    </source>
</evidence>
<feature type="compositionally biased region" description="Low complexity" evidence="8">
    <location>
        <begin position="138"/>
        <end position="156"/>
    </location>
</feature>
<evidence type="ECO:0000256" key="3">
    <source>
        <dbReference type="ARBA" id="ARBA00022792"/>
    </source>
</evidence>
<name>A0A803PGN1_CANSA</name>
<feature type="compositionally biased region" description="Basic and acidic residues" evidence="8">
    <location>
        <begin position="157"/>
        <end position="166"/>
    </location>
</feature>
<feature type="compositionally biased region" description="Polar residues" evidence="8">
    <location>
        <begin position="236"/>
        <end position="256"/>
    </location>
</feature>
<dbReference type="Gramene" id="evm.model.04.2412">
    <property type="protein sequence ID" value="cds.evm.model.04.2412"/>
    <property type="gene ID" value="evm.TU.04.2412"/>
</dbReference>
<dbReference type="AlphaFoldDB" id="A0A803PGN1"/>
<keyword evidence="5" id="KW-0496">Mitochondrion</keyword>
<evidence type="ECO:0000259" key="9">
    <source>
        <dbReference type="SMART" id="SM00978"/>
    </source>
</evidence>
<keyword evidence="4" id="KW-0809">Transit peptide</keyword>
<dbReference type="Gene3D" id="3.10.450.240">
    <property type="match status" value="1"/>
</dbReference>
<evidence type="ECO:0000256" key="6">
    <source>
        <dbReference type="ARBA" id="ARBA00023136"/>
    </source>
</evidence>
<dbReference type="GO" id="GO:0005743">
    <property type="term" value="C:mitochondrial inner membrane"/>
    <property type="evidence" value="ECO:0007669"/>
    <property type="project" value="UniProtKB-SubCell"/>
</dbReference>
<sequence length="581" mass="65205">MAARKLVRDFLLSRQRLFIPPQASTTRLRLPLANGYSGNRQFSVFNEFSKKIKGEVNKNSDFQKSVKDLKEKAEELKGVKEELKVRTKQTTEQLYKQVDGVWTNAEATAKKVSANVKEKISAATEEVKGTLGIGKQESSSTSDQQSSAGTSSNSGADTKDEEKVSDGEQTNKQSGPNNTEETLFGKFKSRISSSTPSSAFQKIKEAKFVDMAKKGYDIVKDELSSSPKNRKRLQHEPSSSPQGGRSTRTDVTVVPTKQSPWSKKWETFKNKVQRHPMFKRIGVVADPVVTKSQEMAEDMRERWETSDNPIVHKIQDINETIFQETDAAATIKEIRSRDPSFSMPEFVAEVQEAVKPVLHAYIKGDIETLKKYCTKEVIERCIAEHGAYKSHGIFFDNKILHISDVEVRETKMMGASPIIIVAFQTQQVYCVRDRNGAITEGGQDTIHTVYYAWAMQQVKRRRFVLLPLIKRKIRSSTSRITTSTAPVYVDNLFKETASTISVKHVHHSSKVDEIRCSSPVAVAPGTSKEGGGVDDVDVVWESMGFASPLMHGIDERAEQFIAKFRANMEVQEQLLARDDHL</sequence>
<feature type="coiled-coil region" evidence="7">
    <location>
        <begin position="59"/>
        <end position="93"/>
    </location>
</feature>
<evidence type="ECO:0000313" key="10">
    <source>
        <dbReference type="EnsemblPlants" id="cds.evm.model.04.2412"/>
    </source>
</evidence>
<reference evidence="10" key="2">
    <citation type="submission" date="2021-03" db="UniProtKB">
        <authorList>
            <consortium name="EnsemblPlants"/>
        </authorList>
    </citation>
    <scope>IDENTIFICATION</scope>
</reference>
<feature type="compositionally biased region" description="Polar residues" evidence="8">
    <location>
        <begin position="167"/>
        <end position="181"/>
    </location>
</feature>
<evidence type="ECO:0000256" key="5">
    <source>
        <dbReference type="ARBA" id="ARBA00023128"/>
    </source>
</evidence>
<dbReference type="InterPro" id="IPR007379">
    <property type="entry name" value="Tim44-like_dom"/>
</dbReference>
<accession>A0A803PGN1</accession>
<dbReference type="Pfam" id="PF05553">
    <property type="entry name" value="DUF761"/>
    <property type="match status" value="1"/>
</dbReference>
<comment type="subcellular location">
    <subcellularLocation>
        <location evidence="1">Mitochondrion inner membrane</location>
    </subcellularLocation>
</comment>
<keyword evidence="6" id="KW-0472">Membrane</keyword>
<dbReference type="EnsemblPlants" id="evm.model.04.2412">
    <property type="protein sequence ID" value="cds.evm.model.04.2412"/>
    <property type="gene ID" value="evm.TU.04.2412"/>
</dbReference>
<dbReference type="InterPro" id="IPR032710">
    <property type="entry name" value="NTF2-like_dom_sf"/>
</dbReference>
<evidence type="ECO:0000256" key="1">
    <source>
        <dbReference type="ARBA" id="ARBA00004273"/>
    </source>
</evidence>
<dbReference type="InterPro" id="IPR008480">
    <property type="entry name" value="DUF761_pln"/>
</dbReference>
<evidence type="ECO:0000256" key="7">
    <source>
        <dbReference type="SAM" id="Coils"/>
    </source>
</evidence>